<keyword evidence="3 6" id="KW-0560">Oxidoreductase</keyword>
<dbReference type="InterPro" id="IPR013752">
    <property type="entry name" value="KPA_reductase"/>
</dbReference>
<dbReference type="EMBL" id="JAAKZZ010000173">
    <property type="protein sequence ID" value="NGO70174.1"/>
    <property type="molecule type" value="Genomic_DNA"/>
</dbReference>
<evidence type="ECO:0000313" key="7">
    <source>
        <dbReference type="Proteomes" id="UP000477722"/>
    </source>
</evidence>
<dbReference type="Gene3D" id="3.40.50.720">
    <property type="entry name" value="NAD(P)-binding Rossmann-like Domain"/>
    <property type="match status" value="1"/>
</dbReference>
<dbReference type="Pfam" id="PF08546">
    <property type="entry name" value="ApbA_C"/>
    <property type="match status" value="1"/>
</dbReference>
<dbReference type="InterPro" id="IPR013332">
    <property type="entry name" value="KPR_N"/>
</dbReference>
<dbReference type="SUPFAM" id="SSF51735">
    <property type="entry name" value="NAD(P)-binding Rossmann-fold domains"/>
    <property type="match status" value="1"/>
</dbReference>
<reference evidence="6 7" key="1">
    <citation type="submission" date="2020-02" db="EMBL/GenBank/DDBJ databases">
        <title>Whole-genome analyses of novel actinobacteria.</title>
        <authorList>
            <person name="Sahin N."/>
            <person name="Tatar D."/>
        </authorList>
    </citation>
    <scope>NUCLEOTIDE SEQUENCE [LARGE SCALE GENOMIC DNA]</scope>
    <source>
        <strain evidence="6 7">SB3404</strain>
    </source>
</reference>
<evidence type="ECO:0000256" key="3">
    <source>
        <dbReference type="ARBA" id="ARBA00023002"/>
    </source>
</evidence>
<dbReference type="GO" id="GO:0008677">
    <property type="term" value="F:2-dehydropantoate 2-reductase activity"/>
    <property type="evidence" value="ECO:0007669"/>
    <property type="project" value="UniProtKB-EC"/>
</dbReference>
<evidence type="ECO:0000256" key="1">
    <source>
        <dbReference type="ARBA" id="ARBA00007870"/>
    </source>
</evidence>
<dbReference type="AlphaFoldDB" id="A0A6G4X098"/>
<dbReference type="EC" id="1.1.1.169" evidence="6"/>
<evidence type="ECO:0000313" key="6">
    <source>
        <dbReference type="EMBL" id="NGO70174.1"/>
    </source>
</evidence>
<name>A0A6G4X098_9ACTN</name>
<feature type="domain" description="Ketopantoate reductase C-terminal" evidence="5">
    <location>
        <begin position="255"/>
        <end position="366"/>
    </location>
</feature>
<dbReference type="PANTHER" id="PTHR21708">
    <property type="entry name" value="PROBABLE 2-DEHYDROPANTOATE 2-REDUCTASE"/>
    <property type="match status" value="1"/>
</dbReference>
<evidence type="ECO:0000259" key="5">
    <source>
        <dbReference type="Pfam" id="PF08546"/>
    </source>
</evidence>
<protein>
    <submittedName>
        <fullName evidence="6">2-dehydropantoate 2-reductase</fullName>
        <ecNumber evidence="6">1.1.1.169</ecNumber>
    </submittedName>
</protein>
<accession>A0A6G4X098</accession>
<sequence>MAERAGPVPTDRPGLGRTWVSAHKFRVDWGVDPSDDHVIRHPTGRTPPSCPIPPLLALPAPGPTARGTGGTGATGATGHRTVAVLGPGGVGGLLAALLARAGHRVLCLAGEDTARALRTDGLRVRSGHCGDFTARVEADTALREPVDLCLVTVKHTALEAALDRLPAGVLGDAPLVPLLNGVDHLAALRRRYGAGPVVPATVKVESTRTAPGVIEHGSPFVQIELAGAEERLGPLAALFTDAGAEARVVPDEAGVMWAKLAFLAPVALLTTRYRATIGAVRTERRDELVAVLEEAAAVARACGASVDPAAVLERCDAFPAGNKSSMLRDAEAGRELELDAIGGALLRAAEERGVPVPTAARLVAELEASG</sequence>
<organism evidence="6 7">
    <name type="scientific">Streptomyces boncukensis</name>
    <dbReference type="NCBI Taxonomy" id="2711219"/>
    <lineage>
        <taxon>Bacteria</taxon>
        <taxon>Bacillati</taxon>
        <taxon>Actinomycetota</taxon>
        <taxon>Actinomycetes</taxon>
        <taxon>Kitasatosporales</taxon>
        <taxon>Streptomycetaceae</taxon>
        <taxon>Streptomyces</taxon>
    </lineage>
</organism>
<evidence type="ECO:0000256" key="2">
    <source>
        <dbReference type="ARBA" id="ARBA00022857"/>
    </source>
</evidence>
<proteinExistence type="inferred from homology"/>
<comment type="similarity">
    <text evidence="1">Belongs to the ketopantoate reductase family.</text>
</comment>
<dbReference type="InterPro" id="IPR013328">
    <property type="entry name" value="6PGD_dom2"/>
</dbReference>
<dbReference type="InterPro" id="IPR036291">
    <property type="entry name" value="NAD(P)-bd_dom_sf"/>
</dbReference>
<dbReference type="Pfam" id="PF02558">
    <property type="entry name" value="ApbA"/>
    <property type="match status" value="1"/>
</dbReference>
<dbReference type="GO" id="GO:0005737">
    <property type="term" value="C:cytoplasm"/>
    <property type="evidence" value="ECO:0007669"/>
    <property type="project" value="TreeGrafter"/>
</dbReference>
<gene>
    <name evidence="6" type="ORF">G5C65_17810</name>
</gene>
<dbReference type="Proteomes" id="UP000477722">
    <property type="component" value="Unassembled WGS sequence"/>
</dbReference>
<dbReference type="PANTHER" id="PTHR21708:SF26">
    <property type="entry name" value="2-DEHYDROPANTOATE 2-REDUCTASE"/>
    <property type="match status" value="1"/>
</dbReference>
<dbReference type="NCBIfam" id="TIGR00745">
    <property type="entry name" value="apbA_panE"/>
    <property type="match status" value="1"/>
</dbReference>
<dbReference type="InterPro" id="IPR008927">
    <property type="entry name" value="6-PGluconate_DH-like_C_sf"/>
</dbReference>
<keyword evidence="2" id="KW-0521">NADP</keyword>
<feature type="domain" description="Ketopantoate reductase N-terminal" evidence="4">
    <location>
        <begin position="82"/>
        <end position="218"/>
    </location>
</feature>
<dbReference type="InterPro" id="IPR003710">
    <property type="entry name" value="ApbA"/>
</dbReference>
<evidence type="ECO:0000259" key="4">
    <source>
        <dbReference type="Pfam" id="PF02558"/>
    </source>
</evidence>
<dbReference type="InterPro" id="IPR051402">
    <property type="entry name" value="KPR-Related"/>
</dbReference>
<comment type="caution">
    <text evidence="6">The sequence shown here is derived from an EMBL/GenBank/DDBJ whole genome shotgun (WGS) entry which is preliminary data.</text>
</comment>
<dbReference type="GO" id="GO:0015940">
    <property type="term" value="P:pantothenate biosynthetic process"/>
    <property type="evidence" value="ECO:0007669"/>
    <property type="project" value="InterPro"/>
</dbReference>
<keyword evidence="7" id="KW-1185">Reference proteome</keyword>
<dbReference type="Gene3D" id="1.10.1040.10">
    <property type="entry name" value="N-(1-d-carboxylethyl)-l-norvaline Dehydrogenase, domain 2"/>
    <property type="match status" value="1"/>
</dbReference>
<dbReference type="SUPFAM" id="SSF48179">
    <property type="entry name" value="6-phosphogluconate dehydrogenase C-terminal domain-like"/>
    <property type="match status" value="1"/>
</dbReference>